<name>A0AAD6VF13_9AGAR</name>
<feature type="region of interest" description="Disordered" evidence="1">
    <location>
        <begin position="26"/>
        <end position="57"/>
    </location>
</feature>
<keyword evidence="4" id="KW-1185">Reference proteome</keyword>
<feature type="transmembrane region" description="Helical" evidence="2">
    <location>
        <begin position="6"/>
        <end position="24"/>
    </location>
</feature>
<protein>
    <submittedName>
        <fullName evidence="3">Uncharacterized protein</fullName>
    </submittedName>
</protein>
<proteinExistence type="predicted"/>
<organism evidence="3 4">
    <name type="scientific">Mycena pura</name>
    <dbReference type="NCBI Taxonomy" id="153505"/>
    <lineage>
        <taxon>Eukaryota</taxon>
        <taxon>Fungi</taxon>
        <taxon>Dikarya</taxon>
        <taxon>Basidiomycota</taxon>
        <taxon>Agaricomycotina</taxon>
        <taxon>Agaricomycetes</taxon>
        <taxon>Agaricomycetidae</taxon>
        <taxon>Agaricales</taxon>
        <taxon>Marasmiineae</taxon>
        <taxon>Mycenaceae</taxon>
        <taxon>Mycena</taxon>
    </lineage>
</organism>
<keyword evidence="2" id="KW-0472">Membrane</keyword>
<evidence type="ECO:0000313" key="4">
    <source>
        <dbReference type="Proteomes" id="UP001219525"/>
    </source>
</evidence>
<dbReference type="EMBL" id="JARJCW010000026">
    <property type="protein sequence ID" value="KAJ7211132.1"/>
    <property type="molecule type" value="Genomic_DNA"/>
</dbReference>
<keyword evidence="2" id="KW-0812">Transmembrane</keyword>
<reference evidence="3" key="1">
    <citation type="submission" date="2023-03" db="EMBL/GenBank/DDBJ databases">
        <title>Massive genome expansion in bonnet fungi (Mycena s.s.) driven by repeated elements and novel gene families across ecological guilds.</title>
        <authorList>
            <consortium name="Lawrence Berkeley National Laboratory"/>
            <person name="Harder C.B."/>
            <person name="Miyauchi S."/>
            <person name="Viragh M."/>
            <person name="Kuo A."/>
            <person name="Thoen E."/>
            <person name="Andreopoulos B."/>
            <person name="Lu D."/>
            <person name="Skrede I."/>
            <person name="Drula E."/>
            <person name="Henrissat B."/>
            <person name="Morin E."/>
            <person name="Kohler A."/>
            <person name="Barry K."/>
            <person name="LaButti K."/>
            <person name="Morin E."/>
            <person name="Salamov A."/>
            <person name="Lipzen A."/>
            <person name="Mereny Z."/>
            <person name="Hegedus B."/>
            <person name="Baldrian P."/>
            <person name="Stursova M."/>
            <person name="Weitz H."/>
            <person name="Taylor A."/>
            <person name="Grigoriev I.V."/>
            <person name="Nagy L.G."/>
            <person name="Martin F."/>
            <person name="Kauserud H."/>
        </authorList>
    </citation>
    <scope>NUCLEOTIDE SEQUENCE</scope>
    <source>
        <strain evidence="3">9144</strain>
    </source>
</reference>
<gene>
    <name evidence="3" type="ORF">GGX14DRAFT_394095</name>
</gene>
<comment type="caution">
    <text evidence="3">The sequence shown here is derived from an EMBL/GenBank/DDBJ whole genome shotgun (WGS) entry which is preliminary data.</text>
</comment>
<feature type="compositionally biased region" description="Basic and acidic residues" evidence="1">
    <location>
        <begin position="27"/>
        <end position="44"/>
    </location>
</feature>
<evidence type="ECO:0000313" key="3">
    <source>
        <dbReference type="EMBL" id="KAJ7211132.1"/>
    </source>
</evidence>
<evidence type="ECO:0000256" key="2">
    <source>
        <dbReference type="SAM" id="Phobius"/>
    </source>
</evidence>
<evidence type="ECO:0000256" key="1">
    <source>
        <dbReference type="SAM" id="MobiDB-lite"/>
    </source>
</evidence>
<keyword evidence="2" id="KW-1133">Transmembrane helix</keyword>
<sequence length="105" mass="11098">MAFLHWAGGGGGGVGVVLCAAVSAGREQAKSNKLEREDEGKEQPVKGLRPAATSPPLMGGVPSPWQCAHMQDIQVPSLEYIMLCRETQGCGQHQATEFACGEQMT</sequence>
<dbReference type="AlphaFoldDB" id="A0AAD6VF13"/>
<accession>A0AAD6VF13</accession>
<dbReference type="Proteomes" id="UP001219525">
    <property type="component" value="Unassembled WGS sequence"/>
</dbReference>